<keyword evidence="1" id="KW-1133">Transmembrane helix</keyword>
<dbReference type="Proteomes" id="UP000018439">
    <property type="component" value="Chromosome"/>
</dbReference>
<protein>
    <submittedName>
        <fullName evidence="2">Uncharacterized protein</fullName>
    </submittedName>
</protein>
<feature type="transmembrane region" description="Helical" evidence="1">
    <location>
        <begin position="53"/>
        <end position="73"/>
    </location>
</feature>
<dbReference type="InterPro" id="IPR052165">
    <property type="entry name" value="Membrane_assoc_protease"/>
</dbReference>
<keyword evidence="3" id="KW-1185">Reference proteome</keyword>
<gene>
    <name evidence="2" type="ORF">Bcop_2282</name>
</gene>
<dbReference type="OrthoDB" id="1120520at2"/>
<proteinExistence type="predicted"/>
<feature type="transmembrane region" description="Helical" evidence="1">
    <location>
        <begin position="6"/>
        <end position="24"/>
    </location>
</feature>
<dbReference type="GO" id="GO:0005886">
    <property type="term" value="C:plasma membrane"/>
    <property type="evidence" value="ECO:0007669"/>
    <property type="project" value="TreeGrafter"/>
</dbReference>
<evidence type="ECO:0000256" key="1">
    <source>
        <dbReference type="SAM" id="Phobius"/>
    </source>
</evidence>
<dbReference type="PANTHER" id="PTHR33507:SF3">
    <property type="entry name" value="INNER MEMBRANE PROTEIN YBBJ"/>
    <property type="match status" value="1"/>
</dbReference>
<evidence type="ECO:0000313" key="2">
    <source>
        <dbReference type="EMBL" id="EGJ72440.1"/>
    </source>
</evidence>
<dbReference type="EMBL" id="CM001167">
    <property type="protein sequence ID" value="EGJ72440.1"/>
    <property type="molecule type" value="Genomic_DNA"/>
</dbReference>
<sequence length="156" mass="17080">MDILLIIALNVAAIVFFILELFIFPGMTLSAIAGLGCMGYSIYYAFVHLGTTAGYITTISSGIIALIAIYYFIRWKKIDKYSLKENIDSTIDRSAERSIKVGDKGISTTRLALYGRAMINGQDIEVKSANGFIDEKIPIEVVAVKTAEVSVRKATV</sequence>
<reference evidence="2 3" key="1">
    <citation type="journal article" date="2011" name="Stand. Genomic Sci.">
        <title>Non-contiguous finished genome sequence of Bacteroides coprosuis type strain (PC139).</title>
        <authorList>
            <person name="Land M."/>
            <person name="Held B."/>
            <person name="Gronow S."/>
            <person name="Abt B."/>
            <person name="Lucas S."/>
            <person name="Del Rio T.G."/>
            <person name="Nolan M."/>
            <person name="Tice H."/>
            <person name="Cheng J.F."/>
            <person name="Pitluck S."/>
            <person name="Liolios K."/>
            <person name="Pagani I."/>
            <person name="Ivanova N."/>
            <person name="Mavromatis K."/>
            <person name="Mikhailova N."/>
            <person name="Pati A."/>
            <person name="Tapia R."/>
            <person name="Han C."/>
            <person name="Goodwin L."/>
            <person name="Chen A."/>
            <person name="Palaniappan K."/>
            <person name="Hauser L."/>
            <person name="Brambilla E.M."/>
            <person name="Rohde M."/>
            <person name="Goker M."/>
            <person name="Detter J.C."/>
            <person name="Woyke T."/>
            <person name="Bristow J."/>
            <person name="Eisen J.A."/>
            <person name="Markowitz V."/>
            <person name="Hugenholtz P."/>
            <person name="Kyrpides N.C."/>
            <person name="Klenk H.P."/>
            <person name="Lapidus A."/>
        </authorList>
    </citation>
    <scope>NUCLEOTIDE SEQUENCE</scope>
    <source>
        <strain evidence="2 3">DSM 18011</strain>
    </source>
</reference>
<keyword evidence="1" id="KW-0812">Transmembrane</keyword>
<organism evidence="2 3">
    <name type="scientific">Bacteroides coprosuis DSM 18011</name>
    <dbReference type="NCBI Taxonomy" id="679937"/>
    <lineage>
        <taxon>Bacteria</taxon>
        <taxon>Pseudomonadati</taxon>
        <taxon>Bacteroidota</taxon>
        <taxon>Bacteroidia</taxon>
        <taxon>Bacteroidales</taxon>
        <taxon>Bacteroidaceae</taxon>
        <taxon>Bacteroides</taxon>
    </lineage>
</organism>
<evidence type="ECO:0000313" key="3">
    <source>
        <dbReference type="Proteomes" id="UP000018439"/>
    </source>
</evidence>
<dbReference type="PANTHER" id="PTHR33507">
    <property type="entry name" value="INNER MEMBRANE PROTEIN YBBJ"/>
    <property type="match status" value="1"/>
</dbReference>
<dbReference type="eggNOG" id="COG1030">
    <property type="taxonomic scope" value="Bacteria"/>
</dbReference>
<dbReference type="AlphaFoldDB" id="F3ZUY2"/>
<dbReference type="HOGENOM" id="CLU_087257_3_1_10"/>
<accession>F3ZUY2</accession>
<name>F3ZUY2_9BACE</name>
<dbReference type="STRING" id="679937.Bcop_2282"/>
<keyword evidence="1" id="KW-0472">Membrane</keyword>